<accession>A0ABS3A8T7</accession>
<dbReference type="Proteomes" id="UP000779070">
    <property type="component" value="Unassembled WGS sequence"/>
</dbReference>
<dbReference type="RefSeq" id="WP_206371501.1">
    <property type="nucleotide sequence ID" value="NZ_CAWPTM010000095.1"/>
</dbReference>
<gene>
    <name evidence="1" type="ORF">JYA62_17695</name>
</gene>
<dbReference type="EMBL" id="JAFHLB010000026">
    <property type="protein sequence ID" value="MBN3579494.1"/>
    <property type="molecule type" value="Genomic_DNA"/>
</dbReference>
<reference evidence="1 2" key="1">
    <citation type="submission" date="2021-02" db="EMBL/GenBank/DDBJ databases">
        <title>Draft Genome Sequences of 5 Vibrio neptunius Strains Isolated From of Bivalve Hatcheries.</title>
        <authorList>
            <person name="Galvis F."/>
            <person name="Barja J.L."/>
            <person name="Lemos M.L."/>
            <person name="Balado M."/>
        </authorList>
    </citation>
    <scope>NUCLEOTIDE SEQUENCE [LARGE SCALE GENOMIC DNA]</scope>
    <source>
        <strain evidence="1 2">PP-145.98</strain>
    </source>
</reference>
<name>A0ABS3A8T7_9VIBR</name>
<comment type="caution">
    <text evidence="1">The sequence shown here is derived from an EMBL/GenBank/DDBJ whole genome shotgun (WGS) entry which is preliminary data.</text>
</comment>
<evidence type="ECO:0000313" key="2">
    <source>
        <dbReference type="Proteomes" id="UP000779070"/>
    </source>
</evidence>
<keyword evidence="2" id="KW-1185">Reference proteome</keyword>
<protein>
    <submittedName>
        <fullName evidence="1">Uncharacterized protein</fullName>
    </submittedName>
</protein>
<sequence length="80" mass="8788">MSNNKTPNAFDSYRPTDFDDQLEKILDSQGSDPALGKELQDAINGVRSEISVEGLQSRTPEGLPRVLDIISGTYDDDSDE</sequence>
<evidence type="ECO:0000313" key="1">
    <source>
        <dbReference type="EMBL" id="MBN3579494.1"/>
    </source>
</evidence>
<proteinExistence type="predicted"/>
<organism evidence="1 2">
    <name type="scientific">Vibrio neptunius</name>
    <dbReference type="NCBI Taxonomy" id="170651"/>
    <lineage>
        <taxon>Bacteria</taxon>
        <taxon>Pseudomonadati</taxon>
        <taxon>Pseudomonadota</taxon>
        <taxon>Gammaproteobacteria</taxon>
        <taxon>Vibrionales</taxon>
        <taxon>Vibrionaceae</taxon>
        <taxon>Vibrio</taxon>
    </lineage>
</organism>